<dbReference type="Proteomes" id="UP000461585">
    <property type="component" value="Unassembled WGS sequence"/>
</dbReference>
<keyword evidence="1" id="KW-0472">Membrane</keyword>
<dbReference type="AlphaFoldDB" id="A0A7X5HW33"/>
<feature type="transmembrane region" description="Helical" evidence="1">
    <location>
        <begin position="56"/>
        <end position="76"/>
    </location>
</feature>
<proteinExistence type="predicted"/>
<name>A0A7X5HW33_9FIRM</name>
<evidence type="ECO:0000313" key="2">
    <source>
        <dbReference type="EMBL" id="NDL67705.1"/>
    </source>
</evidence>
<accession>A0A7X5HW33</accession>
<reference evidence="2 3" key="1">
    <citation type="submission" date="2020-01" db="EMBL/GenBank/DDBJ databases">
        <title>Anaeroalcalibacter tamaniensis gen. nov., sp. nov., moderately halophilic strictly anaerobic fermenter bacterium from mud volcano of Taman peninsula.</title>
        <authorList>
            <person name="Frolova A."/>
            <person name="Merkel A.Y."/>
            <person name="Slobodkin A.I."/>
        </authorList>
    </citation>
    <scope>NUCLEOTIDE SEQUENCE [LARGE SCALE GENOMIC DNA]</scope>
    <source>
        <strain evidence="2 3">F-3ap</strain>
    </source>
</reference>
<keyword evidence="1" id="KW-0812">Transmembrane</keyword>
<gene>
    <name evidence="2" type="ORF">GXN74_08095</name>
</gene>
<keyword evidence="1" id="KW-1133">Transmembrane helix</keyword>
<dbReference type="EMBL" id="JAAEEH010000019">
    <property type="protein sequence ID" value="NDL67705.1"/>
    <property type="molecule type" value="Genomic_DNA"/>
</dbReference>
<comment type="caution">
    <text evidence="2">The sequence shown here is derived from an EMBL/GenBank/DDBJ whole genome shotgun (WGS) entry which is preliminary data.</text>
</comment>
<dbReference type="RefSeq" id="WP_162370432.1">
    <property type="nucleotide sequence ID" value="NZ_JAAEEH010000019.1"/>
</dbReference>
<sequence>MDENTTIEGEEGTLEEPVLDEILEEPLLDPLEGDGGTLMYSLEYEPPTYELPDHDITSVAALFFAIYIIIGLVNIFNSLDKRKYI</sequence>
<evidence type="ECO:0000313" key="3">
    <source>
        <dbReference type="Proteomes" id="UP000461585"/>
    </source>
</evidence>
<keyword evidence="3" id="KW-1185">Reference proteome</keyword>
<protein>
    <submittedName>
        <fullName evidence="2">Uncharacterized protein</fullName>
    </submittedName>
</protein>
<evidence type="ECO:0000256" key="1">
    <source>
        <dbReference type="SAM" id="Phobius"/>
    </source>
</evidence>
<organism evidence="2 3">
    <name type="scientific">Anaerotalea alkaliphila</name>
    <dbReference type="NCBI Taxonomy" id="2662126"/>
    <lineage>
        <taxon>Bacteria</taxon>
        <taxon>Bacillati</taxon>
        <taxon>Bacillota</taxon>
        <taxon>Clostridia</taxon>
        <taxon>Eubacteriales</taxon>
        <taxon>Anaerotalea</taxon>
    </lineage>
</organism>